<keyword evidence="4 8" id="KW-0813">Transport</keyword>
<evidence type="ECO:0000259" key="10">
    <source>
        <dbReference type="Pfam" id="PF21192"/>
    </source>
</evidence>
<dbReference type="PANTHER" id="PTHR12746">
    <property type="entry name" value="NONSENSE-MEDIATED MRNA DECAY PROTEIN 3"/>
    <property type="match status" value="1"/>
</dbReference>
<keyword evidence="7 8" id="KW-0539">Nucleus</keyword>
<dbReference type="Pfam" id="PF21193">
    <property type="entry name" value="NMD_SH3"/>
    <property type="match status" value="1"/>
</dbReference>
<evidence type="ECO:0000256" key="8">
    <source>
        <dbReference type="RuleBase" id="RU364108"/>
    </source>
</evidence>
<evidence type="ECO:0000256" key="2">
    <source>
        <dbReference type="ARBA" id="ARBA00009794"/>
    </source>
</evidence>
<protein>
    <recommendedName>
        <fullName evidence="3 8">60S ribosomal export protein NMD3</fullName>
    </recommendedName>
</protein>
<proteinExistence type="inferred from homology"/>
<evidence type="ECO:0000256" key="1">
    <source>
        <dbReference type="ARBA" id="ARBA00002269"/>
    </source>
</evidence>
<dbReference type="Pfam" id="PF04981">
    <property type="entry name" value="NMD3"/>
    <property type="match status" value="1"/>
</dbReference>
<evidence type="ECO:0000256" key="7">
    <source>
        <dbReference type="ARBA" id="ARBA00023242"/>
    </source>
</evidence>
<keyword evidence="6 8" id="KW-0653">Protein transport</keyword>
<reference evidence="12" key="1">
    <citation type="submission" date="2019-08" db="EMBL/GenBank/DDBJ databases">
        <title>The genome of the North American firefly Photinus pyralis.</title>
        <authorList>
            <consortium name="Photinus pyralis genome working group"/>
            <person name="Fallon T.R."/>
            <person name="Sander Lower S.E."/>
            <person name="Weng J.-K."/>
        </authorList>
    </citation>
    <scope>NUCLEOTIDE SEQUENCE</scope>
    <source>
        <strain evidence="12">TRF0915ILg1</strain>
        <tissue evidence="12">Whole body</tissue>
    </source>
</reference>
<dbReference type="GO" id="GO:0005634">
    <property type="term" value="C:nucleus"/>
    <property type="evidence" value="ECO:0007669"/>
    <property type="project" value="UniProtKB-SubCell"/>
</dbReference>
<evidence type="ECO:0000259" key="9">
    <source>
        <dbReference type="Pfam" id="PF04981"/>
    </source>
</evidence>
<dbReference type="InterPro" id="IPR048898">
    <property type="entry name" value="OB_NMD3"/>
</dbReference>
<dbReference type="GO" id="GO:0005737">
    <property type="term" value="C:cytoplasm"/>
    <property type="evidence" value="ECO:0007669"/>
    <property type="project" value="UniProtKB-SubCell"/>
</dbReference>
<evidence type="ECO:0000256" key="3">
    <source>
        <dbReference type="ARBA" id="ARBA00017035"/>
    </source>
</evidence>
<evidence type="ECO:0000256" key="4">
    <source>
        <dbReference type="ARBA" id="ARBA00022448"/>
    </source>
</evidence>
<feature type="domain" description="60S ribosomal export protein NMD3 OB-fold" evidence="10">
    <location>
        <begin position="312"/>
        <end position="408"/>
    </location>
</feature>
<dbReference type="EMBL" id="VTPC01090033">
    <property type="protein sequence ID" value="KAF2885131.1"/>
    <property type="molecule type" value="Genomic_DNA"/>
</dbReference>
<comment type="caution">
    <text evidence="12">The sequence shown here is derived from an EMBL/GenBank/DDBJ whole genome shotgun (WGS) entry which is preliminary data.</text>
</comment>
<comment type="similarity">
    <text evidence="2 8">Belongs to the NMD3 family.</text>
</comment>
<dbReference type="InterPro" id="IPR007064">
    <property type="entry name" value="Nmd3_N"/>
</dbReference>
<dbReference type="Proteomes" id="UP000801492">
    <property type="component" value="Unassembled WGS sequence"/>
</dbReference>
<dbReference type="AlphaFoldDB" id="A0A8K0CH92"/>
<dbReference type="InterPro" id="IPR048899">
    <property type="entry name" value="NMD_SH3"/>
</dbReference>
<keyword evidence="5 8" id="KW-0963">Cytoplasm</keyword>
<gene>
    <name evidence="12" type="ORF">ILUMI_21065</name>
</gene>
<evidence type="ECO:0000256" key="6">
    <source>
        <dbReference type="ARBA" id="ARBA00022927"/>
    </source>
</evidence>
<dbReference type="Pfam" id="PF21192">
    <property type="entry name" value="OB_NMD3"/>
    <property type="match status" value="1"/>
</dbReference>
<feature type="domain" description="60S ribosomal export protein NMD3 SH3" evidence="11">
    <location>
        <begin position="249"/>
        <end position="296"/>
    </location>
</feature>
<comment type="function">
    <text evidence="1 8">Acts as an adapter for the XPO1/CRM1-mediated export of the 60S ribosomal subunit.</text>
</comment>
<evidence type="ECO:0000256" key="5">
    <source>
        <dbReference type="ARBA" id="ARBA00022490"/>
    </source>
</evidence>
<name>A0A8K0CH92_IGNLU</name>
<sequence length="502" mass="57654">MEYIPAANSDQTKRILCCECGVVIEPNPSNMCVACLRTQVDITEGIPKQATLYFCRGCERYLQPPSEWVSCALESRELLSLCLKKLKGLNRVKLIDAAFVWTEPHSKRIKVKLTVHGEVLGGAVLQQVFIVEYTVNHQMCTDCHRSEAQDYWRALVQVRQKAENKKTFYYLEQLILKHKAHENTLGIKPINEGLDFFYTTEVHARRMVEFLNTVLPCKYQHSKKLISHDIHSNIYNYKFTYSVDIVPVSKDSVVCLPRKLTQQFGGISPLCLVYRVTNSVHLIDPTTAQIAEVNSSIYYRNPFNSICNPKQLVEYIIMDIEPILDKDRKYFPGQGAISSRHILADVWIVKASELGINDNTIHGRTHLGHILKPGDSALGYNIEDSNINDVNFDKLDKSKVPDVILVKKHYGDRSARRRQRMWKLKHLTEEVTAFDTETNDYNEFLDELEEDPDLRQNINIFKDSSKQIPVDAYDTTDINGPHITLEEMLDDLTIEDVEMAEQ</sequence>
<dbReference type="InterPro" id="IPR039768">
    <property type="entry name" value="Nmd3"/>
</dbReference>
<organism evidence="12 13">
    <name type="scientific">Ignelater luminosus</name>
    <name type="common">Cucubano</name>
    <name type="synonym">Pyrophorus luminosus</name>
    <dbReference type="NCBI Taxonomy" id="2038154"/>
    <lineage>
        <taxon>Eukaryota</taxon>
        <taxon>Metazoa</taxon>
        <taxon>Ecdysozoa</taxon>
        <taxon>Arthropoda</taxon>
        <taxon>Hexapoda</taxon>
        <taxon>Insecta</taxon>
        <taxon>Pterygota</taxon>
        <taxon>Neoptera</taxon>
        <taxon>Endopterygota</taxon>
        <taxon>Coleoptera</taxon>
        <taxon>Polyphaga</taxon>
        <taxon>Elateriformia</taxon>
        <taxon>Elateroidea</taxon>
        <taxon>Elateridae</taxon>
        <taxon>Agrypninae</taxon>
        <taxon>Pyrophorini</taxon>
        <taxon>Ignelater</taxon>
    </lineage>
</organism>
<keyword evidence="13" id="KW-1185">Reference proteome</keyword>
<evidence type="ECO:0000313" key="13">
    <source>
        <dbReference type="Proteomes" id="UP000801492"/>
    </source>
</evidence>
<dbReference type="OrthoDB" id="203821at2759"/>
<comment type="subcellular location">
    <subcellularLocation>
        <location evidence="8">Cytoplasm</location>
    </subcellularLocation>
    <subcellularLocation>
        <location evidence="8">Nucleus</location>
    </subcellularLocation>
</comment>
<dbReference type="PANTHER" id="PTHR12746:SF2">
    <property type="entry name" value="60S RIBOSOMAL EXPORT PROTEIN NMD3"/>
    <property type="match status" value="1"/>
</dbReference>
<dbReference type="GO" id="GO:0043023">
    <property type="term" value="F:ribosomal large subunit binding"/>
    <property type="evidence" value="ECO:0007669"/>
    <property type="project" value="InterPro"/>
</dbReference>
<dbReference type="GO" id="GO:0015031">
    <property type="term" value="P:protein transport"/>
    <property type="evidence" value="ECO:0007669"/>
    <property type="project" value="UniProtKB-KW"/>
</dbReference>
<evidence type="ECO:0000259" key="11">
    <source>
        <dbReference type="Pfam" id="PF21193"/>
    </source>
</evidence>
<dbReference type="GO" id="GO:0000055">
    <property type="term" value="P:ribosomal large subunit export from nucleus"/>
    <property type="evidence" value="ECO:0007669"/>
    <property type="project" value="TreeGrafter"/>
</dbReference>
<accession>A0A8K0CH92</accession>
<evidence type="ECO:0000313" key="12">
    <source>
        <dbReference type="EMBL" id="KAF2885131.1"/>
    </source>
</evidence>
<feature type="domain" description="Nmd3 N-terminal" evidence="9">
    <location>
        <begin position="17"/>
        <end position="245"/>
    </location>
</feature>